<evidence type="ECO:0000256" key="6">
    <source>
        <dbReference type="SAM" id="Phobius"/>
    </source>
</evidence>
<feature type="transmembrane region" description="Helical" evidence="6">
    <location>
        <begin position="123"/>
        <end position="141"/>
    </location>
</feature>
<dbReference type="GO" id="GO:0015658">
    <property type="term" value="F:branched-chain amino acid transmembrane transporter activity"/>
    <property type="evidence" value="ECO:0007669"/>
    <property type="project" value="InterPro"/>
</dbReference>
<dbReference type="Pfam" id="PF02653">
    <property type="entry name" value="BPD_transp_2"/>
    <property type="match status" value="1"/>
</dbReference>
<dbReference type="AlphaFoldDB" id="X1NBC7"/>
<sequence>LMYIVLAQAWNLIGGYAGQICLGNVVFFGIGAYTSTILLTRANITPWIGMWIGGIIAVAVSLALGSSVFRLKGHYFAMTTLTLGEITRICFTNWRFVGAAQGISLPLHIPSIYYMEWSNKIPYYYIILSMAVSTTILVYLFDKSRFGFYAKAIKQDETAARSRGINAFKLKQLAFALNACITALVGTFYAQYILYISPEANLHMTNSILVAIIAIVGGSGTVLGPILGAIFVFPLTEFLRARLGGQAMGLNYILFGAAAIFVVLVEPRGFVALKDRIKRAISRPS</sequence>
<feature type="transmembrane region" description="Helical" evidence="6">
    <location>
        <begin position="208"/>
        <end position="235"/>
    </location>
</feature>
<keyword evidence="2" id="KW-1003">Cell membrane</keyword>
<gene>
    <name evidence="7" type="ORF">S06H3_28260</name>
</gene>
<dbReference type="InterPro" id="IPR043428">
    <property type="entry name" value="LivM-like"/>
</dbReference>
<feature type="transmembrane region" description="Helical" evidence="6">
    <location>
        <begin position="247"/>
        <end position="265"/>
    </location>
</feature>
<protein>
    <recommendedName>
        <fullName evidence="8">Branched-chain amino acid ABC transporter permease</fullName>
    </recommendedName>
</protein>
<evidence type="ECO:0000256" key="1">
    <source>
        <dbReference type="ARBA" id="ARBA00004651"/>
    </source>
</evidence>
<comment type="caution">
    <text evidence="7">The sequence shown here is derived from an EMBL/GenBank/DDBJ whole genome shotgun (WGS) entry which is preliminary data.</text>
</comment>
<dbReference type="EMBL" id="BARV01016474">
    <property type="protein sequence ID" value="GAI27456.1"/>
    <property type="molecule type" value="Genomic_DNA"/>
</dbReference>
<feature type="transmembrane region" description="Helical" evidence="6">
    <location>
        <begin position="16"/>
        <end position="40"/>
    </location>
</feature>
<organism evidence="7">
    <name type="scientific">marine sediment metagenome</name>
    <dbReference type="NCBI Taxonomy" id="412755"/>
    <lineage>
        <taxon>unclassified sequences</taxon>
        <taxon>metagenomes</taxon>
        <taxon>ecological metagenomes</taxon>
    </lineage>
</organism>
<keyword evidence="5 6" id="KW-0472">Membrane</keyword>
<keyword evidence="4 6" id="KW-1133">Transmembrane helix</keyword>
<comment type="subcellular location">
    <subcellularLocation>
        <location evidence="1">Cell membrane</location>
        <topology evidence="1">Multi-pass membrane protein</topology>
    </subcellularLocation>
</comment>
<feature type="transmembrane region" description="Helical" evidence="6">
    <location>
        <begin position="173"/>
        <end position="196"/>
    </location>
</feature>
<keyword evidence="3 6" id="KW-0812">Transmembrane</keyword>
<evidence type="ECO:0008006" key="8">
    <source>
        <dbReference type="Google" id="ProtNLM"/>
    </source>
</evidence>
<evidence type="ECO:0000313" key="7">
    <source>
        <dbReference type="EMBL" id="GAI27456.1"/>
    </source>
</evidence>
<feature type="non-terminal residue" evidence="7">
    <location>
        <position position="1"/>
    </location>
</feature>
<feature type="transmembrane region" description="Helical" evidence="6">
    <location>
        <begin position="47"/>
        <end position="69"/>
    </location>
</feature>
<accession>X1NBC7</accession>
<evidence type="ECO:0000256" key="2">
    <source>
        <dbReference type="ARBA" id="ARBA00022475"/>
    </source>
</evidence>
<dbReference type="PANTHER" id="PTHR30482">
    <property type="entry name" value="HIGH-AFFINITY BRANCHED-CHAIN AMINO ACID TRANSPORT SYSTEM PERMEASE"/>
    <property type="match status" value="1"/>
</dbReference>
<reference evidence="7" key="1">
    <citation type="journal article" date="2014" name="Front. Microbiol.">
        <title>High frequency of phylogenetically diverse reductive dehalogenase-homologous genes in deep subseafloor sedimentary metagenomes.</title>
        <authorList>
            <person name="Kawai M."/>
            <person name="Futagami T."/>
            <person name="Toyoda A."/>
            <person name="Takaki Y."/>
            <person name="Nishi S."/>
            <person name="Hori S."/>
            <person name="Arai W."/>
            <person name="Tsubouchi T."/>
            <person name="Morono Y."/>
            <person name="Uchiyama I."/>
            <person name="Ito T."/>
            <person name="Fujiyama A."/>
            <person name="Inagaki F."/>
            <person name="Takami H."/>
        </authorList>
    </citation>
    <scope>NUCLEOTIDE SEQUENCE</scope>
    <source>
        <strain evidence="7">Expedition CK06-06</strain>
    </source>
</reference>
<evidence type="ECO:0000256" key="4">
    <source>
        <dbReference type="ARBA" id="ARBA00022989"/>
    </source>
</evidence>
<dbReference type="InterPro" id="IPR001851">
    <property type="entry name" value="ABC_transp_permease"/>
</dbReference>
<name>X1NBC7_9ZZZZ</name>
<evidence type="ECO:0000256" key="5">
    <source>
        <dbReference type="ARBA" id="ARBA00023136"/>
    </source>
</evidence>
<dbReference type="PANTHER" id="PTHR30482:SF10">
    <property type="entry name" value="HIGH-AFFINITY BRANCHED-CHAIN AMINO ACID TRANSPORT PROTEIN BRAE"/>
    <property type="match status" value="1"/>
</dbReference>
<dbReference type="GO" id="GO:0005886">
    <property type="term" value="C:plasma membrane"/>
    <property type="evidence" value="ECO:0007669"/>
    <property type="project" value="UniProtKB-SubCell"/>
</dbReference>
<evidence type="ECO:0000256" key="3">
    <source>
        <dbReference type="ARBA" id="ARBA00022692"/>
    </source>
</evidence>
<dbReference type="CDD" id="cd06581">
    <property type="entry name" value="TM_PBP1_LivM_like"/>
    <property type="match status" value="1"/>
</dbReference>
<proteinExistence type="predicted"/>